<dbReference type="OMA" id="HPDRIDW"/>
<dbReference type="SMART" id="SM00950">
    <property type="entry name" value="Piwi"/>
    <property type="match status" value="1"/>
</dbReference>
<evidence type="ECO:0000259" key="2">
    <source>
        <dbReference type="PROSITE" id="PS50822"/>
    </source>
</evidence>
<protein>
    <recommendedName>
        <fullName evidence="5">Piwi domain-containing protein</fullName>
    </recommendedName>
</protein>
<dbReference type="STRING" id="578458.D8PVS4"/>
<dbReference type="PROSITE" id="PS50822">
    <property type="entry name" value="PIWI"/>
    <property type="match status" value="1"/>
</dbReference>
<dbReference type="Proteomes" id="UP000007431">
    <property type="component" value="Unassembled WGS sequence"/>
</dbReference>
<dbReference type="GO" id="GO:0003723">
    <property type="term" value="F:RNA binding"/>
    <property type="evidence" value="ECO:0007669"/>
    <property type="project" value="InterPro"/>
</dbReference>
<dbReference type="InterPro" id="IPR012337">
    <property type="entry name" value="RNaseH-like_sf"/>
</dbReference>
<dbReference type="InterPro" id="IPR003165">
    <property type="entry name" value="Piwi"/>
</dbReference>
<dbReference type="EMBL" id="GL377303">
    <property type="protein sequence ID" value="EFJ00910.1"/>
    <property type="molecule type" value="Genomic_DNA"/>
</dbReference>
<dbReference type="HOGENOM" id="CLU_004544_4_3_1"/>
<dbReference type="SUPFAM" id="SSF101690">
    <property type="entry name" value="PAZ domain"/>
    <property type="match status" value="1"/>
</dbReference>
<dbReference type="Pfam" id="PF08699">
    <property type="entry name" value="ArgoL1"/>
    <property type="match status" value="1"/>
</dbReference>
<organism evidence="4">
    <name type="scientific">Schizophyllum commune (strain H4-8 / FGSC 9210)</name>
    <name type="common">Split gill fungus</name>
    <dbReference type="NCBI Taxonomy" id="578458"/>
    <lineage>
        <taxon>Eukaryota</taxon>
        <taxon>Fungi</taxon>
        <taxon>Dikarya</taxon>
        <taxon>Basidiomycota</taxon>
        <taxon>Agaricomycotina</taxon>
        <taxon>Agaricomycetes</taxon>
        <taxon>Agaricomycetidae</taxon>
        <taxon>Agaricales</taxon>
        <taxon>Schizophyllaceae</taxon>
        <taxon>Schizophyllum</taxon>
    </lineage>
</organism>
<dbReference type="InterPro" id="IPR032474">
    <property type="entry name" value="Argonaute_N"/>
</dbReference>
<dbReference type="Pfam" id="PF02170">
    <property type="entry name" value="PAZ"/>
    <property type="match status" value="1"/>
</dbReference>
<dbReference type="InterPro" id="IPR014811">
    <property type="entry name" value="ArgoL1"/>
</dbReference>
<sequence length="874" mass="97684">MSKPQAQGQGRQHRAITVVTNHVAVKKLPTKTHSLYDVRILYIKDNEWKDERFSEKRIRVMDKLQTKIAPEIFRGDAIFDGMKLLFVPGVLALPSGGQSETFDFHMSDSPNPGPNSLAKVIITRTVNEGITPAAVNAILQRATEAGAPSREALQAINLLQLIIRQHSNNIMKPAVNAKAYFTETQKKALGGGVELRRGFFQSVRPTIGRLLINIDTTVAPFIVGGELLQFMMGVLGTSNIRSFELQRNEPNFVKLERALKKLQITVKFNRATTKVIRGLEPNAGQYRFYNDQQGREMTIQEHYKTAYRWDLRHPRIVGIRLTGPNAPRPVIVPAELCTIKPSQFYKRKLSEDMVTQVVKFATLRPDARRGMIEHGLGNDRHDQSPIAHYENSSNIRAAGMEIGKQLEMVQGRMLTPPELTYGSGRSEVPKGGQWNLVKKLLADARALDNWAVVNFASNLSDNEVNRFVDNLSRACRTLGVSRPAEDRPFRASGQAVRAGLANALNYLSVDRPALILVLLPESAKGIRQEVKHLGDVAIGVITQCVRQNKVQKANDQYYNNVAIKINARLGGRAAQVQSEVMARMRSAPYMILIDTGADVSHPAPGQARPSMISLVYSTDADAVRYGAITDIQDARTERIENMERYAYDAIFAFAKRNNPDGNVKNFPARVVFYRDGISEGEFAEVASREVADFKVQKAVDELKAAGRAFWSEKLEGPQVTYIVVGKRHHVVFFPKTPQDGDNRTGNLPSGFVTDRGLDSPFAPDFFLQSHSAIQGTSRSSHYVILHDEIWNFGNIDAIKLLSFHLCHTYAKATRAVSIPAPVYYADLACARGAFHFAGTQFENSDSGGPTINMDEWRQNFHETHDRLKRMMYFL</sequence>
<dbReference type="VEuPathDB" id="FungiDB:SCHCODRAFT_02607400"/>
<feature type="domain" description="Piwi" evidence="2">
    <location>
        <begin position="514"/>
        <end position="828"/>
    </location>
</feature>
<dbReference type="Pfam" id="PF02171">
    <property type="entry name" value="Piwi"/>
    <property type="match status" value="1"/>
</dbReference>
<feature type="domain" description="PAZ" evidence="1">
    <location>
        <begin position="226"/>
        <end position="341"/>
    </location>
</feature>
<dbReference type="AlphaFoldDB" id="D8PVS4"/>
<dbReference type="PROSITE" id="PS50821">
    <property type="entry name" value="PAZ"/>
    <property type="match status" value="1"/>
</dbReference>
<dbReference type="Gene3D" id="3.40.50.2300">
    <property type="match status" value="1"/>
</dbReference>
<evidence type="ECO:0000313" key="4">
    <source>
        <dbReference type="Proteomes" id="UP000007431"/>
    </source>
</evidence>
<keyword evidence="4" id="KW-1185">Reference proteome</keyword>
<dbReference type="InParanoid" id="D8PVS4"/>
<dbReference type="SMART" id="SM01163">
    <property type="entry name" value="DUF1785"/>
    <property type="match status" value="1"/>
</dbReference>
<dbReference type="Gene3D" id="3.30.420.10">
    <property type="entry name" value="Ribonuclease H-like superfamily/Ribonuclease H"/>
    <property type="match status" value="1"/>
</dbReference>
<reference evidence="3 4" key="1">
    <citation type="journal article" date="2010" name="Nat. Biotechnol.">
        <title>Genome sequence of the model mushroom Schizophyllum commune.</title>
        <authorList>
            <person name="Ohm R.A."/>
            <person name="de Jong J.F."/>
            <person name="Lugones L.G."/>
            <person name="Aerts A."/>
            <person name="Kothe E."/>
            <person name="Stajich J.E."/>
            <person name="de Vries R.P."/>
            <person name="Record E."/>
            <person name="Levasseur A."/>
            <person name="Baker S.E."/>
            <person name="Bartholomew K.A."/>
            <person name="Coutinho P.M."/>
            <person name="Erdmann S."/>
            <person name="Fowler T.J."/>
            <person name="Gathman A.C."/>
            <person name="Lombard V."/>
            <person name="Henrissat B."/>
            <person name="Knabe N."/>
            <person name="Kuees U."/>
            <person name="Lilly W.W."/>
            <person name="Lindquist E."/>
            <person name="Lucas S."/>
            <person name="Magnuson J.K."/>
            <person name="Piumi F."/>
            <person name="Raudaskoski M."/>
            <person name="Salamov A."/>
            <person name="Schmutz J."/>
            <person name="Schwarze F.W.M.R."/>
            <person name="vanKuyk P.A."/>
            <person name="Horton J.S."/>
            <person name="Grigoriev I.V."/>
            <person name="Woesten H.A.B."/>
        </authorList>
    </citation>
    <scope>NUCLEOTIDE SEQUENCE [LARGE SCALE GENOMIC DNA]</scope>
    <source>
        <strain evidence="4">H4-8 / FGSC 9210</strain>
    </source>
</reference>
<dbReference type="Pfam" id="PF16487">
    <property type="entry name" value="ArgoMid"/>
    <property type="match status" value="1"/>
</dbReference>
<evidence type="ECO:0000259" key="1">
    <source>
        <dbReference type="PROSITE" id="PS50821"/>
    </source>
</evidence>
<proteinExistence type="predicted"/>
<dbReference type="CDD" id="cd02846">
    <property type="entry name" value="PAZ_argonaute_like"/>
    <property type="match status" value="1"/>
</dbReference>
<dbReference type="SUPFAM" id="SSF53098">
    <property type="entry name" value="Ribonuclease H-like"/>
    <property type="match status" value="1"/>
</dbReference>
<dbReference type="Pfam" id="PF16486">
    <property type="entry name" value="ArgoN"/>
    <property type="match status" value="1"/>
</dbReference>
<dbReference type="InterPro" id="IPR036397">
    <property type="entry name" value="RNaseH_sf"/>
</dbReference>
<dbReference type="InterPro" id="IPR003100">
    <property type="entry name" value="PAZ_dom"/>
</dbReference>
<dbReference type="eggNOG" id="KOG1041">
    <property type="taxonomic scope" value="Eukaryota"/>
</dbReference>
<name>D8PVS4_SCHCM</name>
<gene>
    <name evidence="3" type="ORF">SCHCODRAFT_232345</name>
</gene>
<dbReference type="InterPro" id="IPR032473">
    <property type="entry name" value="Argonaute_Mid_dom"/>
</dbReference>
<accession>D8PVS4</accession>
<dbReference type="PANTHER" id="PTHR22891">
    <property type="entry name" value="EUKARYOTIC TRANSLATION INITIATION FACTOR 2C"/>
    <property type="match status" value="1"/>
</dbReference>
<dbReference type="Gene3D" id="2.170.260.10">
    <property type="entry name" value="paz domain"/>
    <property type="match status" value="1"/>
</dbReference>
<evidence type="ECO:0008006" key="5">
    <source>
        <dbReference type="Google" id="ProtNLM"/>
    </source>
</evidence>
<dbReference type="InterPro" id="IPR036085">
    <property type="entry name" value="PAZ_dom_sf"/>
</dbReference>
<evidence type="ECO:0000313" key="3">
    <source>
        <dbReference type="EMBL" id="EFJ00910.1"/>
    </source>
</evidence>